<reference evidence="2" key="1">
    <citation type="submission" date="2020-12" db="EMBL/GenBank/DDBJ databases">
        <title>Bacterial taxonomy.</title>
        <authorList>
            <person name="Pan X."/>
        </authorList>
    </citation>
    <scope>NUCLEOTIDE SEQUENCE</scope>
    <source>
        <strain evidence="2">B2012</strain>
    </source>
</reference>
<feature type="transmembrane region" description="Helical" evidence="1">
    <location>
        <begin position="52"/>
        <end position="72"/>
    </location>
</feature>
<proteinExistence type="predicted"/>
<feature type="transmembrane region" description="Helical" evidence="1">
    <location>
        <begin position="84"/>
        <end position="103"/>
    </location>
</feature>
<dbReference type="Proteomes" id="UP000609531">
    <property type="component" value="Unassembled WGS sequence"/>
</dbReference>
<dbReference type="RefSeq" id="WP_198884638.1">
    <property type="nucleotide sequence ID" value="NZ_JAEKJA010000037.1"/>
</dbReference>
<dbReference type="EMBL" id="JAEKJA010000037">
    <property type="protein sequence ID" value="MBJ3778735.1"/>
    <property type="molecule type" value="Genomic_DNA"/>
</dbReference>
<dbReference type="AlphaFoldDB" id="A0A934MJB7"/>
<protein>
    <submittedName>
        <fullName evidence="2">Uncharacterized protein</fullName>
    </submittedName>
</protein>
<name>A0A934MJB7_9HYPH</name>
<keyword evidence="1" id="KW-0812">Transmembrane</keyword>
<evidence type="ECO:0000313" key="2">
    <source>
        <dbReference type="EMBL" id="MBJ3778735.1"/>
    </source>
</evidence>
<keyword evidence="1" id="KW-0472">Membrane</keyword>
<organism evidence="2 3">
    <name type="scientific">Acuticoccus mangrovi</name>
    <dbReference type="NCBI Taxonomy" id="2796142"/>
    <lineage>
        <taxon>Bacteria</taxon>
        <taxon>Pseudomonadati</taxon>
        <taxon>Pseudomonadota</taxon>
        <taxon>Alphaproteobacteria</taxon>
        <taxon>Hyphomicrobiales</taxon>
        <taxon>Amorphaceae</taxon>
        <taxon>Acuticoccus</taxon>
    </lineage>
</organism>
<feature type="transmembrane region" description="Helical" evidence="1">
    <location>
        <begin position="115"/>
        <end position="138"/>
    </location>
</feature>
<dbReference type="Pfam" id="PF20587">
    <property type="entry name" value="DUF6789"/>
    <property type="match status" value="1"/>
</dbReference>
<keyword evidence="3" id="KW-1185">Reference proteome</keyword>
<gene>
    <name evidence="2" type="ORF">JCR33_23750</name>
</gene>
<sequence length="142" mass="15103">MARIFIAGIIATAIVSALMYVNVRMGFVPGFDMMAEIRAFDLRLGLPSTDRAVWFTHGIVGVVIYAVAYAVLQPILPGRGLVQGLFFGILTWLTMMAAVMPLAGHPMFARDLGIVFIGSALVINLVYGGVLAATAAALDDTD</sequence>
<evidence type="ECO:0000313" key="3">
    <source>
        <dbReference type="Proteomes" id="UP000609531"/>
    </source>
</evidence>
<comment type="caution">
    <text evidence="2">The sequence shown here is derived from an EMBL/GenBank/DDBJ whole genome shotgun (WGS) entry which is preliminary data.</text>
</comment>
<dbReference type="InterPro" id="IPR046739">
    <property type="entry name" value="DUF6789"/>
</dbReference>
<keyword evidence="1" id="KW-1133">Transmembrane helix</keyword>
<accession>A0A934MJB7</accession>
<evidence type="ECO:0000256" key="1">
    <source>
        <dbReference type="SAM" id="Phobius"/>
    </source>
</evidence>